<dbReference type="Proteomes" id="UP000010366">
    <property type="component" value="Chromosome"/>
</dbReference>
<dbReference type="eggNOG" id="ENOG5032SMW">
    <property type="taxonomic scope" value="Bacteria"/>
</dbReference>
<proteinExistence type="predicted"/>
<dbReference type="EMBL" id="CP003600">
    <property type="protein sequence ID" value="AFY93227.1"/>
    <property type="molecule type" value="Genomic_DNA"/>
</dbReference>
<keyword evidence="3" id="KW-1185">Reference proteome</keyword>
<organism evidence="2 3">
    <name type="scientific">Chamaesiphon minutus (strain ATCC 27169 / PCC 6605)</name>
    <dbReference type="NCBI Taxonomy" id="1173020"/>
    <lineage>
        <taxon>Bacteria</taxon>
        <taxon>Bacillati</taxon>
        <taxon>Cyanobacteriota</taxon>
        <taxon>Cyanophyceae</taxon>
        <taxon>Gomontiellales</taxon>
        <taxon>Chamaesiphonaceae</taxon>
        <taxon>Chamaesiphon</taxon>
    </lineage>
</organism>
<protein>
    <recommendedName>
        <fullName evidence="1">DUF4365 domain-containing protein</fullName>
    </recommendedName>
</protein>
<reference evidence="2 3" key="1">
    <citation type="submission" date="2012-05" db="EMBL/GenBank/DDBJ databases">
        <title>Finished chromosome of genome of Chamaesiphon sp. PCC 6605.</title>
        <authorList>
            <consortium name="US DOE Joint Genome Institute"/>
            <person name="Gugger M."/>
            <person name="Coursin T."/>
            <person name="Rippka R."/>
            <person name="Tandeau De Marsac N."/>
            <person name="Huntemann M."/>
            <person name="Wei C.-L."/>
            <person name="Han J."/>
            <person name="Detter J.C."/>
            <person name="Han C."/>
            <person name="Tapia R."/>
            <person name="Chen A."/>
            <person name="Kyrpides N."/>
            <person name="Mavromatis K."/>
            <person name="Markowitz V."/>
            <person name="Szeto E."/>
            <person name="Ivanova N."/>
            <person name="Pagani I."/>
            <person name="Pati A."/>
            <person name="Goodwin L."/>
            <person name="Nordberg H.P."/>
            <person name="Cantor M.N."/>
            <person name="Hua S.X."/>
            <person name="Woyke T."/>
            <person name="Kerfeld C.A."/>
        </authorList>
    </citation>
    <scope>NUCLEOTIDE SEQUENCE [LARGE SCALE GENOMIC DNA]</scope>
    <source>
        <strain evidence="3">ATCC 27169 / PCC 6605</strain>
    </source>
</reference>
<dbReference type="KEGG" id="cmp:Cha6605_2141"/>
<evidence type="ECO:0000259" key="1">
    <source>
        <dbReference type="Pfam" id="PF14280"/>
    </source>
</evidence>
<evidence type="ECO:0000313" key="2">
    <source>
        <dbReference type="EMBL" id="AFY93227.1"/>
    </source>
</evidence>
<evidence type="ECO:0000313" key="3">
    <source>
        <dbReference type="Proteomes" id="UP000010366"/>
    </source>
</evidence>
<dbReference type="HOGENOM" id="CLU_114899_1_0_3"/>
<feature type="domain" description="DUF4365" evidence="1">
    <location>
        <begin position="13"/>
        <end position="167"/>
    </location>
</feature>
<sequence>MQAPVLTDQHIAESLSRAYVRAIAGRAGLNLAIREYDYGVDGSFDEVVVRQSRRVESGFSLSFQLKASTQWQLDDSQVVYDLEVKTYNDLILRRSMRAATPCILILLALPTNADRWLICEETQLRLQGTCYWEYLSGSLSENRQSVRIRIPRSQRLTPESLLTLIENVKTGEW</sequence>
<dbReference type="Pfam" id="PF14280">
    <property type="entry name" value="DUF4365"/>
    <property type="match status" value="1"/>
</dbReference>
<dbReference type="AlphaFoldDB" id="K9UDN4"/>
<dbReference type="STRING" id="1173020.Cha6605_2141"/>
<dbReference type="PATRIC" id="fig|1173020.3.peg.2429"/>
<dbReference type="RefSeq" id="WP_015159382.1">
    <property type="nucleotide sequence ID" value="NC_019697.1"/>
</dbReference>
<gene>
    <name evidence="2" type="ORF">Cha6605_2141</name>
</gene>
<accession>K9UDN4</accession>
<dbReference type="InterPro" id="IPR025375">
    <property type="entry name" value="DUF4365"/>
</dbReference>
<name>K9UDN4_CHAP6</name>